<evidence type="ECO:0000256" key="6">
    <source>
        <dbReference type="SAM" id="Phobius"/>
    </source>
</evidence>
<feature type="transmembrane region" description="Helical" evidence="6">
    <location>
        <begin position="21"/>
        <end position="45"/>
    </location>
</feature>
<name>A0ABU1IPS4_9BACL</name>
<evidence type="ECO:0000313" key="8">
    <source>
        <dbReference type="EMBL" id="MDR6226134.1"/>
    </source>
</evidence>
<dbReference type="PANTHER" id="PTHR13887:SF14">
    <property type="entry name" value="DISULFIDE BOND FORMATION PROTEIN D"/>
    <property type="match status" value="1"/>
</dbReference>
<evidence type="ECO:0000256" key="4">
    <source>
        <dbReference type="ARBA" id="ARBA00023157"/>
    </source>
</evidence>
<protein>
    <submittedName>
        <fullName evidence="8">Protein-disulfide isomerase</fullName>
    </submittedName>
</protein>
<proteinExistence type="inferred from homology"/>
<accession>A0ABU1IPS4</accession>
<dbReference type="Gene3D" id="3.40.30.10">
    <property type="entry name" value="Glutaredoxin"/>
    <property type="match status" value="1"/>
</dbReference>
<keyword evidence="5" id="KW-0676">Redox-active center</keyword>
<dbReference type="RefSeq" id="WP_309865634.1">
    <property type="nucleotide sequence ID" value="NZ_JAVDQG010000004.1"/>
</dbReference>
<dbReference type="InterPro" id="IPR012336">
    <property type="entry name" value="Thioredoxin-like_fold"/>
</dbReference>
<dbReference type="EMBL" id="JAVDQG010000004">
    <property type="protein sequence ID" value="MDR6226134.1"/>
    <property type="molecule type" value="Genomic_DNA"/>
</dbReference>
<keyword evidence="2" id="KW-0732">Signal</keyword>
<dbReference type="Proteomes" id="UP001185012">
    <property type="component" value="Unassembled WGS sequence"/>
</dbReference>
<dbReference type="SUPFAM" id="SSF52833">
    <property type="entry name" value="Thioredoxin-like"/>
    <property type="match status" value="1"/>
</dbReference>
<feature type="domain" description="Thioredoxin" evidence="7">
    <location>
        <begin position="47"/>
        <end position="191"/>
    </location>
</feature>
<comment type="caution">
    <text evidence="8">The sequence shown here is derived from an EMBL/GenBank/DDBJ whole genome shotgun (WGS) entry which is preliminary data.</text>
</comment>
<dbReference type="InterPro" id="IPR036249">
    <property type="entry name" value="Thioredoxin-like_sf"/>
</dbReference>
<evidence type="ECO:0000313" key="9">
    <source>
        <dbReference type="Proteomes" id="UP001185012"/>
    </source>
</evidence>
<dbReference type="Pfam" id="PF13462">
    <property type="entry name" value="Thioredoxin_4"/>
    <property type="match status" value="1"/>
</dbReference>
<dbReference type="PANTHER" id="PTHR13887">
    <property type="entry name" value="GLUTATHIONE S-TRANSFERASE KAPPA"/>
    <property type="match status" value="1"/>
</dbReference>
<keyword evidence="8" id="KW-0413">Isomerase</keyword>
<gene>
    <name evidence="8" type="ORF">JOE21_002140</name>
</gene>
<dbReference type="InterPro" id="IPR013766">
    <property type="entry name" value="Thioredoxin_domain"/>
</dbReference>
<dbReference type="PROSITE" id="PS51352">
    <property type="entry name" value="THIOREDOXIN_2"/>
    <property type="match status" value="1"/>
</dbReference>
<evidence type="ECO:0000256" key="5">
    <source>
        <dbReference type="ARBA" id="ARBA00023284"/>
    </source>
</evidence>
<evidence type="ECO:0000256" key="1">
    <source>
        <dbReference type="ARBA" id="ARBA00005791"/>
    </source>
</evidence>
<organism evidence="8 9">
    <name type="scientific">Desmospora profundinema</name>
    <dbReference type="NCBI Taxonomy" id="1571184"/>
    <lineage>
        <taxon>Bacteria</taxon>
        <taxon>Bacillati</taxon>
        <taxon>Bacillota</taxon>
        <taxon>Bacilli</taxon>
        <taxon>Bacillales</taxon>
        <taxon>Thermoactinomycetaceae</taxon>
        <taxon>Desmospora</taxon>
    </lineage>
</organism>
<keyword evidence="6" id="KW-0812">Transmembrane</keyword>
<dbReference type="GO" id="GO:0016853">
    <property type="term" value="F:isomerase activity"/>
    <property type="evidence" value="ECO:0007669"/>
    <property type="project" value="UniProtKB-KW"/>
</dbReference>
<keyword evidence="3" id="KW-0560">Oxidoreductase</keyword>
<keyword evidence="6" id="KW-1133">Transmembrane helix</keyword>
<keyword evidence="4" id="KW-1015">Disulfide bond</keyword>
<evidence type="ECO:0000259" key="7">
    <source>
        <dbReference type="PROSITE" id="PS51352"/>
    </source>
</evidence>
<sequence length="243" mass="27595">MSKKNRNAKKQQAEARSERMKNLTMVTVIVLFLGLGIFALVQMFVGSNEEPEAAQVSEKIFEYEGQPVLGDPDAPVKIVEFGDFKCPACKQFKDQIYPQLKKDYIDQGKVAFYFVNNPFIGEDSMTAAIAAESVYQQDPDSYWPYFEALYDNQGNEQQVWATPELLVKLAKEETPEVDADQVKKDIENETYKEQVEKDRQIVGKAGVTSVPTLFVNGRKVEPQEAFQYNNLKNIIDQAIEEAQ</sequence>
<reference evidence="8 9" key="1">
    <citation type="submission" date="2023-07" db="EMBL/GenBank/DDBJ databases">
        <title>Genomic Encyclopedia of Type Strains, Phase IV (KMG-IV): sequencing the most valuable type-strain genomes for metagenomic binning, comparative biology and taxonomic classification.</title>
        <authorList>
            <person name="Goeker M."/>
        </authorList>
    </citation>
    <scope>NUCLEOTIDE SEQUENCE [LARGE SCALE GENOMIC DNA]</scope>
    <source>
        <strain evidence="8 9">DSM 45903</strain>
    </source>
</reference>
<keyword evidence="9" id="KW-1185">Reference proteome</keyword>
<evidence type="ECO:0000256" key="3">
    <source>
        <dbReference type="ARBA" id="ARBA00023002"/>
    </source>
</evidence>
<keyword evidence="6" id="KW-0472">Membrane</keyword>
<comment type="similarity">
    <text evidence="1">Belongs to the thioredoxin family. DsbA subfamily.</text>
</comment>
<evidence type="ECO:0000256" key="2">
    <source>
        <dbReference type="ARBA" id="ARBA00022729"/>
    </source>
</evidence>